<feature type="non-terminal residue" evidence="1">
    <location>
        <position position="1"/>
    </location>
</feature>
<evidence type="ECO:0000313" key="2">
    <source>
        <dbReference type="Proteomes" id="UP000789901"/>
    </source>
</evidence>
<protein>
    <submittedName>
        <fullName evidence="1">30834_t:CDS:1</fullName>
    </submittedName>
</protein>
<dbReference type="Proteomes" id="UP000789901">
    <property type="component" value="Unassembled WGS sequence"/>
</dbReference>
<organism evidence="1 2">
    <name type="scientific">Gigaspora margarita</name>
    <dbReference type="NCBI Taxonomy" id="4874"/>
    <lineage>
        <taxon>Eukaryota</taxon>
        <taxon>Fungi</taxon>
        <taxon>Fungi incertae sedis</taxon>
        <taxon>Mucoromycota</taxon>
        <taxon>Glomeromycotina</taxon>
        <taxon>Glomeromycetes</taxon>
        <taxon>Diversisporales</taxon>
        <taxon>Gigasporaceae</taxon>
        <taxon>Gigaspora</taxon>
    </lineage>
</organism>
<evidence type="ECO:0000313" key="1">
    <source>
        <dbReference type="EMBL" id="CAG8669066.1"/>
    </source>
</evidence>
<keyword evidence="2" id="KW-1185">Reference proteome</keyword>
<name>A0ABN7UTT3_GIGMA</name>
<dbReference type="EMBL" id="CAJVQB010005742">
    <property type="protein sequence ID" value="CAG8669066.1"/>
    <property type="molecule type" value="Genomic_DNA"/>
</dbReference>
<accession>A0ABN7UTT3</accession>
<proteinExistence type="predicted"/>
<sequence length="126" mass="14876">KAQECSQKLEKLCDCEWENLQEQISSHKILKDLAKIHCKETQDITKIFKDTICNYYNKIFHNIVINSLTEEDKILGSNKIIVEIDKSKFEDLWVVGITEKIKIRNIILRLLEIIIMRLFISLLENI</sequence>
<comment type="caution">
    <text evidence="1">The sequence shown here is derived from an EMBL/GenBank/DDBJ whole genome shotgun (WGS) entry which is preliminary data.</text>
</comment>
<gene>
    <name evidence="1" type="ORF">GMARGA_LOCUS10315</name>
</gene>
<reference evidence="1 2" key="1">
    <citation type="submission" date="2021-06" db="EMBL/GenBank/DDBJ databases">
        <authorList>
            <person name="Kallberg Y."/>
            <person name="Tangrot J."/>
            <person name="Rosling A."/>
        </authorList>
    </citation>
    <scope>NUCLEOTIDE SEQUENCE [LARGE SCALE GENOMIC DNA]</scope>
    <source>
        <strain evidence="1 2">120-4 pot B 10/14</strain>
    </source>
</reference>